<dbReference type="PROSITE" id="PS51096">
    <property type="entry name" value="PTS_EIIA_TYPE_4"/>
    <property type="match status" value="1"/>
</dbReference>
<organism evidence="3 4">
    <name type="scientific">Ligilactobacillus ruminis</name>
    <dbReference type="NCBI Taxonomy" id="1623"/>
    <lineage>
        <taxon>Bacteria</taxon>
        <taxon>Bacillati</taxon>
        <taxon>Bacillota</taxon>
        <taxon>Bacilli</taxon>
        <taxon>Lactobacillales</taxon>
        <taxon>Lactobacillaceae</taxon>
        <taxon>Ligilactobacillus</taxon>
    </lineage>
</organism>
<dbReference type="Proteomes" id="UP000260790">
    <property type="component" value="Unassembled WGS sequence"/>
</dbReference>
<name>A0A8B2ZCZ3_9LACO</name>
<gene>
    <name evidence="3" type="ORF">DXD09_01740</name>
</gene>
<dbReference type="Pfam" id="PF03610">
    <property type="entry name" value="EIIA-man"/>
    <property type="match status" value="1"/>
</dbReference>
<evidence type="ECO:0000259" key="2">
    <source>
        <dbReference type="PROSITE" id="PS51096"/>
    </source>
</evidence>
<dbReference type="InterPro" id="IPR004701">
    <property type="entry name" value="PTS_EIIA_man-typ"/>
</dbReference>
<dbReference type="InterPro" id="IPR051471">
    <property type="entry name" value="Bacterial_PTS_sugar_comp"/>
</dbReference>
<dbReference type="PANTHER" id="PTHR33799:SF1">
    <property type="entry name" value="PTS SYSTEM MANNOSE-SPECIFIC EIIAB COMPONENT-RELATED"/>
    <property type="match status" value="1"/>
</dbReference>
<dbReference type="InterPro" id="IPR036662">
    <property type="entry name" value="PTS_EIIA_man-typ_sf"/>
</dbReference>
<sequence>MKQLILVSHGSFAEGLKTSLAMFAGDKIDQVTAVGLKDGANVDDLATEFSKILEENNIDSETELIVLADIIGGSPLTTVCNVLEERGLLASSIVFGGMNLPMALNALVMKDMLPNDEFITMILTEAKNAVQEFKTDISDEEDDDI</sequence>
<evidence type="ECO:0000313" key="3">
    <source>
        <dbReference type="EMBL" id="RGK48469.1"/>
    </source>
</evidence>
<evidence type="ECO:0000313" key="4">
    <source>
        <dbReference type="Proteomes" id="UP000260790"/>
    </source>
</evidence>
<dbReference type="AlphaFoldDB" id="A0A8B2ZCZ3"/>
<dbReference type="RefSeq" id="WP_117642267.1">
    <property type="nucleotide sequence ID" value="NZ_JAQFDM010000006.1"/>
</dbReference>
<dbReference type="EMBL" id="QSQR01000001">
    <property type="protein sequence ID" value="RGK48469.1"/>
    <property type="molecule type" value="Genomic_DNA"/>
</dbReference>
<feature type="domain" description="PTS EIIA type-4" evidence="2">
    <location>
        <begin position="1"/>
        <end position="130"/>
    </location>
</feature>
<dbReference type="GO" id="GO:0009401">
    <property type="term" value="P:phosphoenolpyruvate-dependent sugar phosphotransferase system"/>
    <property type="evidence" value="ECO:0007669"/>
    <property type="project" value="InterPro"/>
</dbReference>
<protein>
    <submittedName>
        <fullName evidence="3">PTS fructose transporter subunit IIA</fullName>
    </submittedName>
</protein>
<reference evidence="3 4" key="1">
    <citation type="submission" date="2018-08" db="EMBL/GenBank/DDBJ databases">
        <title>A genome reference for cultivated species of the human gut microbiota.</title>
        <authorList>
            <person name="Zou Y."/>
            <person name="Xue W."/>
            <person name="Luo G."/>
        </authorList>
    </citation>
    <scope>NUCLEOTIDE SEQUENCE [LARGE SCALE GENOMIC DNA]</scope>
    <source>
        <strain evidence="3 4">TF10-9AT</strain>
    </source>
</reference>
<comment type="caution">
    <text evidence="3">The sequence shown here is derived from an EMBL/GenBank/DDBJ whole genome shotgun (WGS) entry which is preliminary data.</text>
</comment>
<dbReference type="GO" id="GO:0016020">
    <property type="term" value="C:membrane"/>
    <property type="evidence" value="ECO:0007669"/>
    <property type="project" value="InterPro"/>
</dbReference>
<accession>A0A8B2ZCZ3</accession>
<proteinExistence type="predicted"/>
<dbReference type="SUPFAM" id="SSF53062">
    <property type="entry name" value="PTS system fructose IIA component-like"/>
    <property type="match status" value="1"/>
</dbReference>
<keyword evidence="1" id="KW-0808">Transferase</keyword>
<dbReference type="GO" id="GO:0016740">
    <property type="term" value="F:transferase activity"/>
    <property type="evidence" value="ECO:0007669"/>
    <property type="project" value="UniProtKB-KW"/>
</dbReference>
<dbReference type="PANTHER" id="PTHR33799">
    <property type="entry name" value="PTS PERMEASE-RELATED-RELATED"/>
    <property type="match status" value="1"/>
</dbReference>
<dbReference type="Gene3D" id="3.40.50.510">
    <property type="entry name" value="Phosphotransferase system, mannose-type IIA component"/>
    <property type="match status" value="1"/>
</dbReference>
<evidence type="ECO:0000256" key="1">
    <source>
        <dbReference type="ARBA" id="ARBA00022679"/>
    </source>
</evidence>